<accession>A0A1E5VYE0</accession>
<name>A0A1E5VYE0_9POAL</name>
<dbReference type="AlphaFoldDB" id="A0A1E5VYE0"/>
<keyword evidence="3" id="KW-1185">Reference proteome</keyword>
<dbReference type="Proteomes" id="UP000095767">
    <property type="component" value="Unassembled WGS sequence"/>
</dbReference>
<dbReference type="STRING" id="888268.A0A1E5VYE0"/>
<feature type="compositionally biased region" description="Basic and acidic residues" evidence="1">
    <location>
        <begin position="60"/>
        <end position="72"/>
    </location>
</feature>
<dbReference type="OrthoDB" id="2016860at2759"/>
<evidence type="ECO:0000313" key="2">
    <source>
        <dbReference type="EMBL" id="OEL30112.1"/>
    </source>
</evidence>
<organism evidence="2 3">
    <name type="scientific">Dichanthelium oligosanthes</name>
    <dbReference type="NCBI Taxonomy" id="888268"/>
    <lineage>
        <taxon>Eukaryota</taxon>
        <taxon>Viridiplantae</taxon>
        <taxon>Streptophyta</taxon>
        <taxon>Embryophyta</taxon>
        <taxon>Tracheophyta</taxon>
        <taxon>Spermatophyta</taxon>
        <taxon>Magnoliopsida</taxon>
        <taxon>Liliopsida</taxon>
        <taxon>Poales</taxon>
        <taxon>Poaceae</taxon>
        <taxon>PACMAD clade</taxon>
        <taxon>Panicoideae</taxon>
        <taxon>Panicodae</taxon>
        <taxon>Paniceae</taxon>
        <taxon>Dichantheliinae</taxon>
        <taxon>Dichanthelium</taxon>
    </lineage>
</organism>
<proteinExistence type="predicted"/>
<evidence type="ECO:0000256" key="1">
    <source>
        <dbReference type="SAM" id="MobiDB-lite"/>
    </source>
</evidence>
<sequence length="114" mass="12707">MAQWSSAASLDRWIAPWRRISPLLPCWASVPAVQLPRQARRKGRIGCASVPRELAGAAPEAERVEADTEGKKNNVKSDSSRVYRRCPTCKAAGFILCPRCRVYKCITYPESNES</sequence>
<gene>
    <name evidence="2" type="ORF">BAE44_0008864</name>
</gene>
<comment type="caution">
    <text evidence="2">The sequence shown here is derived from an EMBL/GenBank/DDBJ whole genome shotgun (WGS) entry which is preliminary data.</text>
</comment>
<evidence type="ECO:0000313" key="3">
    <source>
        <dbReference type="Proteomes" id="UP000095767"/>
    </source>
</evidence>
<feature type="region of interest" description="Disordered" evidence="1">
    <location>
        <begin position="58"/>
        <end position="80"/>
    </location>
</feature>
<reference evidence="2 3" key="1">
    <citation type="submission" date="2016-09" db="EMBL/GenBank/DDBJ databases">
        <title>The draft genome of Dichanthelium oligosanthes: A C3 panicoid grass species.</title>
        <authorList>
            <person name="Studer A.J."/>
            <person name="Schnable J.C."/>
            <person name="Brutnell T.P."/>
        </authorList>
    </citation>
    <scope>NUCLEOTIDE SEQUENCE [LARGE SCALE GENOMIC DNA]</scope>
    <source>
        <strain evidence="3">cv. Kellogg 1175</strain>
        <tissue evidence="2">Leaf</tissue>
    </source>
</reference>
<dbReference type="EMBL" id="LWDX02026297">
    <property type="protein sequence ID" value="OEL30112.1"/>
    <property type="molecule type" value="Genomic_DNA"/>
</dbReference>
<protein>
    <submittedName>
        <fullName evidence="2">Uncharacterized protein</fullName>
    </submittedName>
</protein>